<proteinExistence type="predicted"/>
<organism evidence="1 2">
    <name type="scientific">Pseudoprimorskyibacter insulae</name>
    <dbReference type="NCBI Taxonomy" id="1695997"/>
    <lineage>
        <taxon>Bacteria</taxon>
        <taxon>Pseudomonadati</taxon>
        <taxon>Pseudomonadota</taxon>
        <taxon>Alphaproteobacteria</taxon>
        <taxon>Rhodobacterales</taxon>
        <taxon>Paracoccaceae</taxon>
        <taxon>Pseudoprimorskyibacter</taxon>
    </lineage>
</organism>
<sequence>MDPNAYRATVRNALIRNDMRLGALPIGSEDGKIWKSDSLAVHIQPDPFSDYGPKVTFRVCQLDESELAMSKKALKTLKQIILTAIVRTDADLVEWLRPRTLLLKDELSGLEIFKSAESEHQKETKRASLPDLSNIFETEDVDATSHNNYQKIVDFNVNERHKKAESRIKAAAWLITGTTSFLSPAVAGALAVTNARSADFRLSTQALSLAGTYSALQSHGYMDVVTNLLLHGHV</sequence>
<name>A0A2R8AXY3_9RHOB</name>
<evidence type="ECO:0000313" key="2">
    <source>
        <dbReference type="Proteomes" id="UP000244904"/>
    </source>
</evidence>
<keyword evidence="2" id="KW-1185">Reference proteome</keyword>
<dbReference type="AlphaFoldDB" id="A0A2R8AXY3"/>
<dbReference type="Proteomes" id="UP000244904">
    <property type="component" value="Unassembled WGS sequence"/>
</dbReference>
<evidence type="ECO:0000313" key="1">
    <source>
        <dbReference type="EMBL" id="SPF80858.1"/>
    </source>
</evidence>
<gene>
    <name evidence="1" type="ORF">PRI8871_02671</name>
</gene>
<protein>
    <submittedName>
        <fullName evidence="1">Uncharacterized protein</fullName>
    </submittedName>
</protein>
<reference evidence="2" key="1">
    <citation type="submission" date="2018-03" db="EMBL/GenBank/DDBJ databases">
        <authorList>
            <person name="Rodrigo-Torres L."/>
            <person name="Arahal R. D."/>
            <person name="Lucena T."/>
        </authorList>
    </citation>
    <scope>NUCLEOTIDE SEQUENCE [LARGE SCALE GENOMIC DNA]</scope>
    <source>
        <strain evidence="2">CECT 8871</strain>
    </source>
</reference>
<dbReference type="EMBL" id="OMOJ01000005">
    <property type="protein sequence ID" value="SPF80858.1"/>
    <property type="molecule type" value="Genomic_DNA"/>
</dbReference>
<accession>A0A2R8AXY3</accession>